<keyword evidence="3" id="KW-0677">Repeat</keyword>
<dbReference type="AlphaFoldDB" id="A0A7L1XSM7"/>
<evidence type="ECO:0000256" key="7">
    <source>
        <dbReference type="ARBA" id="ARBA00023163"/>
    </source>
</evidence>
<dbReference type="Pfam" id="PF00096">
    <property type="entry name" value="zf-C2H2"/>
    <property type="match status" value="1"/>
</dbReference>
<reference evidence="11 12" key="1">
    <citation type="submission" date="2019-09" db="EMBL/GenBank/DDBJ databases">
        <title>Bird 10,000 Genomes (B10K) Project - Family phase.</title>
        <authorList>
            <person name="Zhang G."/>
        </authorList>
    </citation>
    <scope>NUCLEOTIDE SEQUENCE [LARGE SCALE GENOMIC DNA]</scope>
    <source>
        <strain evidence="11">B10K-DU-002-47</strain>
        <tissue evidence="11">Muscle</tissue>
    </source>
</reference>
<dbReference type="PROSITE" id="PS00028">
    <property type="entry name" value="ZINC_FINGER_C2H2_1"/>
    <property type="match status" value="2"/>
</dbReference>
<feature type="non-terminal residue" evidence="11">
    <location>
        <position position="83"/>
    </location>
</feature>
<dbReference type="SUPFAM" id="SSF57667">
    <property type="entry name" value="beta-beta-alpha zinc fingers"/>
    <property type="match status" value="2"/>
</dbReference>
<keyword evidence="2" id="KW-0479">Metal-binding</keyword>
<evidence type="ECO:0000313" key="12">
    <source>
        <dbReference type="Proteomes" id="UP000565698"/>
    </source>
</evidence>
<dbReference type="Gene3D" id="3.30.160.60">
    <property type="entry name" value="Classic Zinc Finger"/>
    <property type="match status" value="4"/>
</dbReference>
<dbReference type="InterPro" id="IPR013087">
    <property type="entry name" value="Znf_C2H2_type"/>
</dbReference>
<dbReference type="PANTHER" id="PTHR47772">
    <property type="entry name" value="ZINC FINGER PROTEIN 200"/>
    <property type="match status" value="1"/>
</dbReference>
<gene>
    <name evidence="11" type="primary">Znf658</name>
    <name evidence="11" type="ORF">THIORB_R01507</name>
</gene>
<keyword evidence="12" id="KW-1185">Reference proteome</keyword>
<evidence type="ECO:0000256" key="4">
    <source>
        <dbReference type="ARBA" id="ARBA00022771"/>
    </source>
</evidence>
<evidence type="ECO:0000256" key="2">
    <source>
        <dbReference type="ARBA" id="ARBA00022723"/>
    </source>
</evidence>
<keyword evidence="6" id="KW-0805">Transcription regulation</keyword>
<dbReference type="FunFam" id="3.30.160.60:FF:001968">
    <property type="entry name" value="chorion transcription factor Cf2 isoform X3"/>
    <property type="match status" value="1"/>
</dbReference>
<protein>
    <submittedName>
        <fullName evidence="11">ZN658 protein</fullName>
    </submittedName>
</protein>
<evidence type="ECO:0000256" key="8">
    <source>
        <dbReference type="ARBA" id="ARBA00023242"/>
    </source>
</evidence>
<organism evidence="11 12">
    <name type="scientific">Thinocorus orbignyianus</name>
    <dbReference type="NCBI Taxonomy" id="161742"/>
    <lineage>
        <taxon>Eukaryota</taxon>
        <taxon>Metazoa</taxon>
        <taxon>Chordata</taxon>
        <taxon>Craniata</taxon>
        <taxon>Vertebrata</taxon>
        <taxon>Euteleostomi</taxon>
        <taxon>Archelosauria</taxon>
        <taxon>Archosauria</taxon>
        <taxon>Dinosauria</taxon>
        <taxon>Saurischia</taxon>
        <taxon>Theropoda</taxon>
        <taxon>Coelurosauria</taxon>
        <taxon>Aves</taxon>
        <taxon>Neognathae</taxon>
        <taxon>Neoaves</taxon>
        <taxon>Aequornithes</taxon>
        <taxon>Ciconiiformes</taxon>
        <taxon>Thinocoridae</taxon>
        <taxon>Thinocorus</taxon>
    </lineage>
</organism>
<feature type="domain" description="C2H2-type" evidence="10">
    <location>
        <begin position="1"/>
        <end position="16"/>
    </location>
</feature>
<dbReference type="FunFam" id="3.30.160.60:FF:002343">
    <property type="entry name" value="Zinc finger protein 33A"/>
    <property type="match status" value="1"/>
</dbReference>
<dbReference type="GO" id="GO:0005634">
    <property type="term" value="C:nucleus"/>
    <property type="evidence" value="ECO:0007669"/>
    <property type="project" value="UniProtKB-SubCell"/>
</dbReference>
<keyword evidence="7" id="KW-0804">Transcription</keyword>
<evidence type="ECO:0000256" key="5">
    <source>
        <dbReference type="ARBA" id="ARBA00022833"/>
    </source>
</evidence>
<feature type="domain" description="C2H2-type" evidence="10">
    <location>
        <begin position="47"/>
        <end position="74"/>
    </location>
</feature>
<dbReference type="GO" id="GO:0008270">
    <property type="term" value="F:zinc ion binding"/>
    <property type="evidence" value="ECO:0007669"/>
    <property type="project" value="UniProtKB-KW"/>
</dbReference>
<evidence type="ECO:0000256" key="9">
    <source>
        <dbReference type="PROSITE-ProRule" id="PRU00042"/>
    </source>
</evidence>
<dbReference type="SMART" id="SM00355">
    <property type="entry name" value="ZnF_C2H2"/>
    <property type="match status" value="2"/>
</dbReference>
<comment type="caution">
    <text evidence="11">The sequence shown here is derived from an EMBL/GenBank/DDBJ whole genome shotgun (WGS) entry which is preliminary data.</text>
</comment>
<keyword evidence="8" id="KW-0539">Nucleus</keyword>
<accession>A0A7L1XSM7</accession>
<evidence type="ECO:0000256" key="3">
    <source>
        <dbReference type="ARBA" id="ARBA00022737"/>
    </source>
</evidence>
<evidence type="ECO:0000256" key="1">
    <source>
        <dbReference type="ARBA" id="ARBA00004123"/>
    </source>
</evidence>
<feature type="domain" description="C2H2-type" evidence="10">
    <location>
        <begin position="17"/>
        <end position="44"/>
    </location>
</feature>
<dbReference type="PANTHER" id="PTHR47772:SF13">
    <property type="entry name" value="GASTRULA ZINC FINGER PROTEIN XLCGF49.1-LIKE-RELATED"/>
    <property type="match status" value="1"/>
</dbReference>
<dbReference type="EMBL" id="VXBW01006634">
    <property type="protein sequence ID" value="NXP12720.1"/>
    <property type="molecule type" value="Genomic_DNA"/>
</dbReference>
<dbReference type="InterPro" id="IPR050636">
    <property type="entry name" value="C2H2-ZF_domain-containing"/>
</dbReference>
<evidence type="ECO:0000256" key="6">
    <source>
        <dbReference type="ARBA" id="ARBA00023015"/>
    </source>
</evidence>
<keyword evidence="5" id="KW-0862">Zinc</keyword>
<comment type="subcellular location">
    <subcellularLocation>
        <location evidence="1">Nucleus</location>
    </subcellularLocation>
</comment>
<name>A0A7L1XSM7_9AVES</name>
<dbReference type="Proteomes" id="UP000565698">
    <property type="component" value="Unassembled WGS sequence"/>
</dbReference>
<feature type="non-terminal residue" evidence="11">
    <location>
        <position position="1"/>
    </location>
</feature>
<dbReference type="PROSITE" id="PS50157">
    <property type="entry name" value="ZINC_FINGER_C2H2_2"/>
    <property type="match status" value="3"/>
</dbReference>
<sequence>NSALTIHRRIHTGERPFQCPQCHKTFMANKSLKKHLKSHHAEKGAAFSCPDCGKTLVSNSALTIHRRIHTGERPFQCPQCHKT</sequence>
<dbReference type="InterPro" id="IPR036236">
    <property type="entry name" value="Znf_C2H2_sf"/>
</dbReference>
<dbReference type="Pfam" id="PF13894">
    <property type="entry name" value="zf-C2H2_4"/>
    <property type="match status" value="1"/>
</dbReference>
<dbReference type="OrthoDB" id="427030at2759"/>
<evidence type="ECO:0000259" key="10">
    <source>
        <dbReference type="PROSITE" id="PS50157"/>
    </source>
</evidence>
<evidence type="ECO:0000313" key="11">
    <source>
        <dbReference type="EMBL" id="NXP12720.1"/>
    </source>
</evidence>
<keyword evidence="4 9" id="KW-0863">Zinc-finger</keyword>
<proteinExistence type="predicted"/>